<evidence type="ECO:0000313" key="2">
    <source>
        <dbReference type="Proteomes" id="UP000799537"/>
    </source>
</evidence>
<accession>A0A6A6C297</accession>
<name>A0A6A6C297_ZASCE</name>
<dbReference type="GeneID" id="54567726"/>
<reference evidence="1" key="1">
    <citation type="journal article" date="2020" name="Stud. Mycol.">
        <title>101 Dothideomycetes genomes: a test case for predicting lifestyles and emergence of pathogens.</title>
        <authorList>
            <person name="Haridas S."/>
            <person name="Albert R."/>
            <person name="Binder M."/>
            <person name="Bloem J."/>
            <person name="Labutti K."/>
            <person name="Salamov A."/>
            <person name="Andreopoulos B."/>
            <person name="Baker S."/>
            <person name="Barry K."/>
            <person name="Bills G."/>
            <person name="Bluhm B."/>
            <person name="Cannon C."/>
            <person name="Castanera R."/>
            <person name="Culley D."/>
            <person name="Daum C."/>
            <person name="Ezra D."/>
            <person name="Gonzalez J."/>
            <person name="Henrissat B."/>
            <person name="Kuo A."/>
            <person name="Liang C."/>
            <person name="Lipzen A."/>
            <person name="Lutzoni F."/>
            <person name="Magnuson J."/>
            <person name="Mondo S."/>
            <person name="Nolan M."/>
            <person name="Ohm R."/>
            <person name="Pangilinan J."/>
            <person name="Park H.-J."/>
            <person name="Ramirez L."/>
            <person name="Alfaro M."/>
            <person name="Sun H."/>
            <person name="Tritt A."/>
            <person name="Yoshinaga Y."/>
            <person name="Zwiers L.-H."/>
            <person name="Turgeon B."/>
            <person name="Goodwin S."/>
            <person name="Spatafora J."/>
            <person name="Crous P."/>
            <person name="Grigoriev I."/>
        </authorList>
    </citation>
    <scope>NUCLEOTIDE SEQUENCE</scope>
    <source>
        <strain evidence="1">ATCC 36951</strain>
    </source>
</reference>
<dbReference type="RefSeq" id="XP_033660861.1">
    <property type="nucleotide sequence ID" value="XM_033814454.1"/>
</dbReference>
<protein>
    <submittedName>
        <fullName evidence="1">Uncharacterized protein</fullName>
    </submittedName>
</protein>
<dbReference type="Proteomes" id="UP000799537">
    <property type="component" value="Unassembled WGS sequence"/>
</dbReference>
<organism evidence="1 2">
    <name type="scientific">Zasmidium cellare ATCC 36951</name>
    <dbReference type="NCBI Taxonomy" id="1080233"/>
    <lineage>
        <taxon>Eukaryota</taxon>
        <taxon>Fungi</taxon>
        <taxon>Dikarya</taxon>
        <taxon>Ascomycota</taxon>
        <taxon>Pezizomycotina</taxon>
        <taxon>Dothideomycetes</taxon>
        <taxon>Dothideomycetidae</taxon>
        <taxon>Mycosphaerellales</taxon>
        <taxon>Mycosphaerellaceae</taxon>
        <taxon>Zasmidium</taxon>
    </lineage>
</organism>
<keyword evidence="2" id="KW-1185">Reference proteome</keyword>
<proteinExistence type="predicted"/>
<dbReference type="AlphaFoldDB" id="A0A6A6C297"/>
<dbReference type="EMBL" id="ML993631">
    <property type="protein sequence ID" value="KAF2159972.1"/>
    <property type="molecule type" value="Genomic_DNA"/>
</dbReference>
<gene>
    <name evidence="1" type="ORF">M409DRAFT_60375</name>
</gene>
<evidence type="ECO:0000313" key="1">
    <source>
        <dbReference type="EMBL" id="KAF2159972.1"/>
    </source>
</evidence>
<sequence>MGHGTQDRPPASQHRSRAMRNYYFFLSLRHVAKPKFAQKSWQRQYQTSTCRFDSASSNNTTLSFSTTGELHLDGRTTAREQIQDVTGSRSLDGSPSPISVLVVPYSPTLPITYLESPWLSMNASVKLKTMFHPVEEAEENWTKQSRDFQSADTYIRQPEPDGGFVINGPEPINGAVANPIIFTDTKLGRCIKYKTGKGKAIAILNLSNVIPKSSCNDMLLTQPPIKSVGFVNSTREYFQNGCVVVNSDGVTVEEILEKCGPSAHVAVDLGNVKVMELEYMERMRAKGRYMETWLTCIRVPHFDRILYIMRCGGPLHTLKASFSAMSTHDFARFSFASSTSTHHNIRPPPTARLLSHTYLPHRLRSHSYIHRDTMASGNEMTPIEETFNITELLEGLLLQVPEGQARRMHSYRSKTISITNNIEGSIQLRRRLWFDPAPVPHHGDHWLLNDNTRQITSLVPTQPLLLGPHLHLCQPYTFNRDYLNDSANGPLFPSQMHPNRANGTLAINDDVFFIRDGRKDLDCFIVQPPLTSASILHDGASVLVFNLNGIRVRDVRDAMKRADPAAREDWKIWIAGAVFVPQSAITHVREYGYLEVAKGLGELFHDNTLHWNAPQGTNKQVRQRIYRHLAPSDLLKVQQISKPVRDAMDCPAVKELLFYTPSQQQQTWVIDMQQPIQPLVGRLTDPSDVHRLW</sequence>